<gene>
    <name evidence="2" type="ORF">H5P30_18335</name>
</gene>
<dbReference type="RefSeq" id="WP_185694362.1">
    <property type="nucleotide sequence ID" value="NZ_JACHVA010000131.1"/>
</dbReference>
<dbReference type="Proteomes" id="UP000525652">
    <property type="component" value="Unassembled WGS sequence"/>
</dbReference>
<evidence type="ECO:0000313" key="3">
    <source>
        <dbReference type="Proteomes" id="UP000525652"/>
    </source>
</evidence>
<keyword evidence="3" id="KW-1185">Reference proteome</keyword>
<reference evidence="2 3" key="1">
    <citation type="submission" date="2020-07" db="EMBL/GenBank/DDBJ databases">
        <authorList>
            <person name="Feng X."/>
        </authorList>
    </citation>
    <scope>NUCLEOTIDE SEQUENCE [LARGE SCALE GENOMIC DNA]</scope>
    <source>
        <strain evidence="2 3">JCM14086</strain>
    </source>
</reference>
<dbReference type="EMBL" id="JACHVA010000131">
    <property type="protein sequence ID" value="MBC2603741.1"/>
    <property type="molecule type" value="Genomic_DNA"/>
</dbReference>
<name>A0A7X1E628_9BACT</name>
<accession>A0A7X1E628</accession>
<evidence type="ECO:0000256" key="1">
    <source>
        <dbReference type="SAM" id="Phobius"/>
    </source>
</evidence>
<keyword evidence="1" id="KW-0472">Membrane</keyword>
<keyword evidence="1" id="KW-0812">Transmembrane</keyword>
<organism evidence="2 3">
    <name type="scientific">Puniceicoccus vermicola</name>
    <dbReference type="NCBI Taxonomy" id="388746"/>
    <lineage>
        <taxon>Bacteria</taxon>
        <taxon>Pseudomonadati</taxon>
        <taxon>Verrucomicrobiota</taxon>
        <taxon>Opitutia</taxon>
        <taxon>Puniceicoccales</taxon>
        <taxon>Puniceicoccaceae</taxon>
        <taxon>Puniceicoccus</taxon>
    </lineage>
</organism>
<sequence>MGSEIFLIFGFFIVLAIIIRMAAGSFDGERVERYIREQGYELLDKSWDPFGPGWFGEKDSRIYQIVFKDKEGRIHQAHVKTSMMSGVYLTNDHIIEEPESIATAKTPSAPYPESIEAEKARLRKRLAELESMDSPT</sequence>
<evidence type="ECO:0000313" key="2">
    <source>
        <dbReference type="EMBL" id="MBC2603741.1"/>
    </source>
</evidence>
<comment type="caution">
    <text evidence="2">The sequence shown here is derived from an EMBL/GenBank/DDBJ whole genome shotgun (WGS) entry which is preliminary data.</text>
</comment>
<keyword evidence="1" id="KW-1133">Transmembrane helix</keyword>
<dbReference type="AlphaFoldDB" id="A0A7X1E628"/>
<feature type="transmembrane region" description="Helical" evidence="1">
    <location>
        <begin position="6"/>
        <end position="26"/>
    </location>
</feature>
<proteinExistence type="predicted"/>
<protein>
    <submittedName>
        <fullName evidence="2">Uncharacterized protein</fullName>
    </submittedName>
</protein>